<dbReference type="EMBL" id="JAUBDI010000029">
    <property type="protein sequence ID" value="MDW0115094.1"/>
    <property type="molecule type" value="Genomic_DNA"/>
</dbReference>
<comment type="caution">
    <text evidence="1">The sequence shown here is derived from an EMBL/GenBank/DDBJ whole genome shotgun (WGS) entry which is preliminary data.</text>
</comment>
<keyword evidence="2" id="KW-1185">Reference proteome</keyword>
<organism evidence="1 2">
    <name type="scientific">Sporosarcina saromensis</name>
    <dbReference type="NCBI Taxonomy" id="359365"/>
    <lineage>
        <taxon>Bacteria</taxon>
        <taxon>Bacillati</taxon>
        <taxon>Bacillota</taxon>
        <taxon>Bacilli</taxon>
        <taxon>Bacillales</taxon>
        <taxon>Caryophanaceae</taxon>
        <taxon>Sporosarcina</taxon>
    </lineage>
</organism>
<evidence type="ECO:0000313" key="1">
    <source>
        <dbReference type="EMBL" id="MDW0115094.1"/>
    </source>
</evidence>
<protein>
    <submittedName>
        <fullName evidence="1">Uncharacterized protein</fullName>
    </submittedName>
</protein>
<dbReference type="RefSeq" id="WP_317946648.1">
    <property type="nucleotide sequence ID" value="NZ_JAUBDI010000029.1"/>
</dbReference>
<name>A0ABU4GDP4_9BACL</name>
<accession>A0ABU4GDP4</accession>
<dbReference type="Proteomes" id="UP001282284">
    <property type="component" value="Unassembled WGS sequence"/>
</dbReference>
<evidence type="ECO:0000313" key="2">
    <source>
        <dbReference type="Proteomes" id="UP001282284"/>
    </source>
</evidence>
<gene>
    <name evidence="1" type="ORF">QT711_18185</name>
</gene>
<sequence>MARRFTVIFKDDITMLVYDVIYFEPKQIEEIKAIAAEYDKDALRKAEKYGIPISYLTDNQRNIVLEEKEKMLRSHSAEELKNKNIIQIGSHSLERILERIGSIEENVIIDLITRLKMTDAITQAQFKGFPSLSYSLIESGSPEKYTFAISFVISKRKVRFIKMITVHLNSDKLEKVHFRASEVNLDYYRKLANLKEQIIERNKKDDSE</sequence>
<proteinExistence type="predicted"/>
<reference evidence="1 2" key="1">
    <citation type="submission" date="2023-06" db="EMBL/GenBank/DDBJ databases">
        <title>Sporosarcina sp. nov., isolated from Korean traditional fermented seafood 'Jeotgal'.</title>
        <authorList>
            <person name="Yang A.I."/>
            <person name="Shin N.-R."/>
        </authorList>
    </citation>
    <scope>NUCLEOTIDE SEQUENCE [LARGE SCALE GENOMIC DNA]</scope>
    <source>
        <strain evidence="1 2">KCTC13119</strain>
    </source>
</reference>